<sequence>MAGQGEEQLERDADINRLDRTHHVAGALGFQDPRTFAPRGIIPTMPLSDCLVPYIHEAGFGGPLQMCPFDYDMPLDVAYHLRLRTNGDPISRCVREFRAWYGTDMWEVAEEYLGG</sequence>
<comment type="caution">
    <text evidence="1">The sequence shown here is derived from an EMBL/GenBank/DDBJ whole genome shotgun (WGS) entry which is preliminary data.</text>
</comment>
<evidence type="ECO:0000313" key="1">
    <source>
        <dbReference type="EMBL" id="MED6169717.1"/>
    </source>
</evidence>
<proteinExistence type="predicted"/>
<evidence type="ECO:0000313" key="2">
    <source>
        <dbReference type="Proteomes" id="UP001341840"/>
    </source>
</evidence>
<dbReference type="EMBL" id="JASCZI010151119">
    <property type="protein sequence ID" value="MED6169717.1"/>
    <property type="molecule type" value="Genomic_DNA"/>
</dbReference>
<dbReference type="Proteomes" id="UP001341840">
    <property type="component" value="Unassembled WGS sequence"/>
</dbReference>
<reference evidence="1 2" key="1">
    <citation type="journal article" date="2023" name="Plants (Basel)">
        <title>Bridging the Gap: Combining Genomics and Transcriptomics Approaches to Understand Stylosanthes scabra, an Orphan Legume from the Brazilian Caatinga.</title>
        <authorList>
            <person name="Ferreira-Neto J.R.C."/>
            <person name="da Silva M.D."/>
            <person name="Binneck E."/>
            <person name="de Melo N.F."/>
            <person name="da Silva R.H."/>
            <person name="de Melo A.L.T.M."/>
            <person name="Pandolfi V."/>
            <person name="Bustamante F.O."/>
            <person name="Brasileiro-Vidal A.C."/>
            <person name="Benko-Iseppon A.M."/>
        </authorList>
    </citation>
    <scope>NUCLEOTIDE SEQUENCE [LARGE SCALE GENOMIC DNA]</scope>
    <source>
        <tissue evidence="1">Leaves</tissue>
    </source>
</reference>
<protein>
    <submittedName>
        <fullName evidence="1">Uncharacterized protein</fullName>
    </submittedName>
</protein>
<organism evidence="1 2">
    <name type="scientific">Stylosanthes scabra</name>
    <dbReference type="NCBI Taxonomy" id="79078"/>
    <lineage>
        <taxon>Eukaryota</taxon>
        <taxon>Viridiplantae</taxon>
        <taxon>Streptophyta</taxon>
        <taxon>Embryophyta</taxon>
        <taxon>Tracheophyta</taxon>
        <taxon>Spermatophyta</taxon>
        <taxon>Magnoliopsida</taxon>
        <taxon>eudicotyledons</taxon>
        <taxon>Gunneridae</taxon>
        <taxon>Pentapetalae</taxon>
        <taxon>rosids</taxon>
        <taxon>fabids</taxon>
        <taxon>Fabales</taxon>
        <taxon>Fabaceae</taxon>
        <taxon>Papilionoideae</taxon>
        <taxon>50 kb inversion clade</taxon>
        <taxon>dalbergioids sensu lato</taxon>
        <taxon>Dalbergieae</taxon>
        <taxon>Pterocarpus clade</taxon>
        <taxon>Stylosanthes</taxon>
    </lineage>
</organism>
<name>A0ABU6V7R1_9FABA</name>
<gene>
    <name evidence="1" type="ORF">PIB30_023926</name>
</gene>
<accession>A0ABU6V7R1</accession>
<keyword evidence="2" id="KW-1185">Reference proteome</keyword>